<feature type="non-terminal residue" evidence="2">
    <location>
        <position position="1"/>
    </location>
</feature>
<feature type="compositionally biased region" description="Polar residues" evidence="1">
    <location>
        <begin position="153"/>
        <end position="171"/>
    </location>
</feature>
<feature type="compositionally biased region" description="Polar residues" evidence="1">
    <location>
        <begin position="182"/>
        <end position="194"/>
    </location>
</feature>
<dbReference type="EMBL" id="KI675170">
    <property type="protein sequence ID" value="ETL30949.1"/>
    <property type="molecule type" value="Genomic_DNA"/>
</dbReference>
<accession>W2I9N1</accession>
<evidence type="ECO:0000313" key="2">
    <source>
        <dbReference type="EMBL" id="ETL30949.1"/>
    </source>
</evidence>
<gene>
    <name evidence="2" type="ORF">L916_16134</name>
</gene>
<protein>
    <submittedName>
        <fullName evidence="2">Uncharacterized protein</fullName>
    </submittedName>
</protein>
<sequence>LIQIEIDLDHSRSGACIPIQDTPRLSAPIYRHEDLGARADRESDDTSDGSGVNESKPMESTDLLRLLKNAGIWVGTFDAKALFALDLDATPSAAQELFARVKIVAEEVSGVQFPMDPRSARPRRPTTRRIRKRDPTPRQSRGAGSSAARSGQTELNQAQARSTTISASIRSPANDVKEVSTMPDQVTANTTSNESTGSVKRYIRAGAMVRFLAM</sequence>
<name>W2I9N1_PHYNI</name>
<dbReference type="AlphaFoldDB" id="W2I9N1"/>
<feature type="compositionally biased region" description="Basic residues" evidence="1">
    <location>
        <begin position="120"/>
        <end position="132"/>
    </location>
</feature>
<organism evidence="2">
    <name type="scientific">Phytophthora nicotianae</name>
    <name type="common">Potato buckeye rot agent</name>
    <name type="synonym">Phytophthora parasitica</name>
    <dbReference type="NCBI Taxonomy" id="4792"/>
    <lineage>
        <taxon>Eukaryota</taxon>
        <taxon>Sar</taxon>
        <taxon>Stramenopiles</taxon>
        <taxon>Oomycota</taxon>
        <taxon>Peronosporomycetes</taxon>
        <taxon>Peronosporales</taxon>
        <taxon>Peronosporaceae</taxon>
        <taxon>Phytophthora</taxon>
    </lineage>
</organism>
<proteinExistence type="predicted"/>
<feature type="region of interest" description="Disordered" evidence="1">
    <location>
        <begin position="114"/>
        <end position="194"/>
    </location>
</feature>
<evidence type="ECO:0000256" key="1">
    <source>
        <dbReference type="SAM" id="MobiDB-lite"/>
    </source>
</evidence>
<feature type="compositionally biased region" description="Low complexity" evidence="1">
    <location>
        <begin position="137"/>
        <end position="152"/>
    </location>
</feature>
<reference evidence="2" key="1">
    <citation type="submission" date="2013-11" db="EMBL/GenBank/DDBJ databases">
        <title>The Genome Sequence of Phytophthora parasitica CJ05E6.</title>
        <authorList>
            <consortium name="The Broad Institute Genomics Platform"/>
            <person name="Russ C."/>
            <person name="Tyler B."/>
            <person name="Panabieres F."/>
            <person name="Shan W."/>
            <person name="Tripathy S."/>
            <person name="Grunwald N."/>
            <person name="Machado M."/>
            <person name="Johnson C.S."/>
            <person name="Arredondo F."/>
            <person name="Hong C."/>
            <person name="Coffey M."/>
            <person name="Young S.K."/>
            <person name="Zeng Q."/>
            <person name="Gargeya S."/>
            <person name="Fitzgerald M."/>
            <person name="Abouelleil A."/>
            <person name="Alvarado L."/>
            <person name="Chapman S.B."/>
            <person name="Gainer-Dewar J."/>
            <person name="Goldberg J."/>
            <person name="Griggs A."/>
            <person name="Gujja S."/>
            <person name="Hansen M."/>
            <person name="Howarth C."/>
            <person name="Imamovic A."/>
            <person name="Ireland A."/>
            <person name="Larimer J."/>
            <person name="McCowan C."/>
            <person name="Murphy C."/>
            <person name="Pearson M."/>
            <person name="Poon T.W."/>
            <person name="Priest M."/>
            <person name="Roberts A."/>
            <person name="Saif S."/>
            <person name="Shea T."/>
            <person name="Sykes S."/>
            <person name="Wortman J."/>
            <person name="Nusbaum C."/>
            <person name="Birren B."/>
        </authorList>
    </citation>
    <scope>NUCLEOTIDE SEQUENCE [LARGE SCALE GENOMIC DNA]</scope>
    <source>
        <strain evidence="2">CJ05E6</strain>
    </source>
</reference>
<dbReference type="Proteomes" id="UP000053864">
    <property type="component" value="Unassembled WGS sequence"/>
</dbReference>
<feature type="region of interest" description="Disordered" evidence="1">
    <location>
        <begin position="35"/>
        <end position="57"/>
    </location>
</feature>